<dbReference type="OrthoDB" id="9770036at2"/>
<name>A0A4U1ICB3_9BURK</name>
<evidence type="ECO:0000313" key="10">
    <source>
        <dbReference type="Proteomes" id="UP000305539"/>
    </source>
</evidence>
<feature type="transmembrane region" description="Helical" evidence="7">
    <location>
        <begin position="433"/>
        <end position="451"/>
    </location>
</feature>
<comment type="similarity">
    <text evidence="2">Belongs to the ABC-4 integral membrane protein family. LolC/E subfamily.</text>
</comment>
<feature type="transmembrane region" description="Helical" evidence="7">
    <location>
        <begin position="384"/>
        <end position="405"/>
    </location>
</feature>
<evidence type="ECO:0000313" key="9">
    <source>
        <dbReference type="EMBL" id="TKC91253.1"/>
    </source>
</evidence>
<dbReference type="AlphaFoldDB" id="A0A4U1ICB3"/>
<dbReference type="Pfam" id="PF02687">
    <property type="entry name" value="FtsX"/>
    <property type="match status" value="1"/>
</dbReference>
<evidence type="ECO:0000256" key="7">
    <source>
        <dbReference type="SAM" id="Phobius"/>
    </source>
</evidence>
<protein>
    <submittedName>
        <fullName evidence="9">ABC transporter permease</fullName>
    </submittedName>
</protein>
<organism evidence="9 10">
    <name type="scientific">Trinickia terrae</name>
    <dbReference type="NCBI Taxonomy" id="2571161"/>
    <lineage>
        <taxon>Bacteria</taxon>
        <taxon>Pseudomonadati</taxon>
        <taxon>Pseudomonadota</taxon>
        <taxon>Betaproteobacteria</taxon>
        <taxon>Burkholderiales</taxon>
        <taxon>Burkholderiaceae</taxon>
        <taxon>Trinickia</taxon>
    </lineage>
</organism>
<feature type="transmembrane region" description="Helical" evidence="7">
    <location>
        <begin position="327"/>
        <end position="348"/>
    </location>
</feature>
<accession>A0A4U1ICB3</accession>
<dbReference type="RefSeq" id="WP_136893366.1">
    <property type="nucleotide sequence ID" value="NZ_SWJE01000003.1"/>
</dbReference>
<evidence type="ECO:0000256" key="6">
    <source>
        <dbReference type="ARBA" id="ARBA00023136"/>
    </source>
</evidence>
<keyword evidence="5 7" id="KW-1133">Transmembrane helix</keyword>
<reference evidence="9 10" key="1">
    <citation type="submission" date="2019-04" db="EMBL/GenBank/DDBJ databases">
        <title>Trinickia sp. 7GSK02, isolated from subtropical forest soil.</title>
        <authorList>
            <person name="Gao Z.-H."/>
            <person name="Qiu L.-H."/>
        </authorList>
    </citation>
    <scope>NUCLEOTIDE SEQUENCE [LARGE SCALE GENOMIC DNA]</scope>
    <source>
        <strain evidence="9 10">7GSK02</strain>
    </source>
</reference>
<dbReference type="PANTHER" id="PTHR30489">
    <property type="entry name" value="LIPOPROTEIN-RELEASING SYSTEM TRANSMEMBRANE PROTEIN LOLE"/>
    <property type="match status" value="1"/>
</dbReference>
<comment type="caution">
    <text evidence="9">The sequence shown here is derived from an EMBL/GenBank/DDBJ whole genome shotgun (WGS) entry which is preliminary data.</text>
</comment>
<feature type="transmembrane region" description="Helical" evidence="7">
    <location>
        <begin position="21"/>
        <end position="40"/>
    </location>
</feature>
<comment type="subcellular location">
    <subcellularLocation>
        <location evidence="1">Cell membrane</location>
        <topology evidence="1">Multi-pass membrane protein</topology>
    </subcellularLocation>
</comment>
<gene>
    <name evidence="9" type="ORF">FAZ69_07585</name>
</gene>
<dbReference type="PANTHER" id="PTHR30489:SF0">
    <property type="entry name" value="LIPOPROTEIN-RELEASING SYSTEM TRANSMEMBRANE PROTEIN LOLE"/>
    <property type="match status" value="1"/>
</dbReference>
<proteinExistence type="inferred from homology"/>
<keyword evidence="6 7" id="KW-0472">Membrane</keyword>
<keyword evidence="3" id="KW-1003">Cell membrane</keyword>
<dbReference type="GO" id="GO:0098797">
    <property type="term" value="C:plasma membrane protein complex"/>
    <property type="evidence" value="ECO:0007669"/>
    <property type="project" value="TreeGrafter"/>
</dbReference>
<evidence type="ECO:0000256" key="3">
    <source>
        <dbReference type="ARBA" id="ARBA00022475"/>
    </source>
</evidence>
<keyword evidence="4 7" id="KW-0812">Transmembrane</keyword>
<evidence type="ECO:0000259" key="8">
    <source>
        <dbReference type="Pfam" id="PF02687"/>
    </source>
</evidence>
<dbReference type="InterPro" id="IPR003838">
    <property type="entry name" value="ABC3_permease_C"/>
</dbReference>
<evidence type="ECO:0000256" key="4">
    <source>
        <dbReference type="ARBA" id="ARBA00022692"/>
    </source>
</evidence>
<dbReference type="InterPro" id="IPR051447">
    <property type="entry name" value="Lipoprotein-release_system"/>
</dbReference>
<feature type="domain" description="ABC3 transporter permease C-terminal" evidence="8">
    <location>
        <begin position="334"/>
        <end position="460"/>
    </location>
</feature>
<evidence type="ECO:0000256" key="5">
    <source>
        <dbReference type="ARBA" id="ARBA00022989"/>
    </source>
</evidence>
<dbReference type="EMBL" id="SWJE01000003">
    <property type="protein sequence ID" value="TKC91253.1"/>
    <property type="molecule type" value="Genomic_DNA"/>
</dbReference>
<keyword evidence="10" id="KW-1185">Reference proteome</keyword>
<dbReference type="GO" id="GO:0044874">
    <property type="term" value="P:lipoprotein localization to outer membrane"/>
    <property type="evidence" value="ECO:0007669"/>
    <property type="project" value="TreeGrafter"/>
</dbReference>
<dbReference type="Proteomes" id="UP000305539">
    <property type="component" value="Unassembled WGS sequence"/>
</dbReference>
<evidence type="ECO:0000256" key="1">
    <source>
        <dbReference type="ARBA" id="ARBA00004651"/>
    </source>
</evidence>
<evidence type="ECO:0000256" key="2">
    <source>
        <dbReference type="ARBA" id="ARBA00005236"/>
    </source>
</evidence>
<sequence length="468" mass="49676">MKNWLLAYRNLRRNRRRSATTLSAMVIGLTAVLVFGGYAGNIQYGLQTNYVRSGGHLQIQHRNYFLYGSGDPVSYGLAGYEHIIDVVKRDPELARLVTVVTPVLAVNGIAGNFAAGVSRTVFGSGIVVADQNRMRLWNDYGFPDQSKPLALTATSADAALIGTGVARVLRLCAPLKVADCHEPQSAPAAGVAGSSSAATPSDITQLAALEASAKASAPPGPRIELLTSNAYGAPNVAELKVVEAQKQAVKDLDDMFVQLHLEQAQQLVYGGGKPEVTSIVLQLRHTSQLEAARARLNALLQTTLKGEPLEVLDFATLNPQYGQITGMFGAVFGFIAVMIATIVMFTVGNTMNMAVMERTREIGTLRAVGVRGSGIRSIFVCEGFLLGVAGAVLGTLFALAAAALINHSGLHWTPPGQTDPVALTVRVWGETGMIVRNALGVIAVATFSAWWPARRAAGMPIVDALRFA</sequence>